<organism evidence="1">
    <name type="scientific">Xenopus laevis</name>
    <name type="common">African clawed frog</name>
    <dbReference type="NCBI Taxonomy" id="8355"/>
    <lineage>
        <taxon>Eukaryota</taxon>
        <taxon>Metazoa</taxon>
        <taxon>Chordata</taxon>
        <taxon>Craniata</taxon>
        <taxon>Vertebrata</taxon>
        <taxon>Euteleostomi</taxon>
        <taxon>Amphibia</taxon>
        <taxon>Batrachia</taxon>
        <taxon>Anura</taxon>
        <taxon>Pipoidea</taxon>
        <taxon>Pipidae</taxon>
        <taxon>Xenopodinae</taxon>
        <taxon>Xenopus</taxon>
        <taxon>Xenopus</taxon>
    </lineage>
</organism>
<dbReference type="Proteomes" id="UP000694892">
    <property type="component" value="Unassembled WGS sequence"/>
</dbReference>
<sequence>MRAQLQRKVRILRTCVGGTALANQHTPFRSQGSKQTNPPTERLYIPLRPFSSVKSPQDCSYSVLFLTTSL</sequence>
<dbReference type="EMBL" id="KV503214">
    <property type="protein sequence ID" value="OCT55305.1"/>
    <property type="molecule type" value="Genomic_DNA"/>
</dbReference>
<gene>
    <name evidence="1" type="ORF">XELAEV_18003109mg</name>
</gene>
<proteinExistence type="predicted"/>
<reference evidence="1" key="1">
    <citation type="submission" date="2016-05" db="EMBL/GenBank/DDBJ databases">
        <title>WGS assembly of Xenopus laevis.</title>
        <authorList>
            <person name="Session A."/>
            <person name="Uno Y."/>
            <person name="Kwon T."/>
            <person name="Chapman J."/>
            <person name="Toyoda A."/>
            <person name="Takahashi S."/>
            <person name="Fukui A."/>
            <person name="Hikosaka A."/>
            <person name="Putnam N."/>
            <person name="Stites J."/>
            <person name="Van Heeringen S."/>
            <person name="Quigley I."/>
            <person name="Heinz S."/>
            <person name="Hellsten U."/>
            <person name="Lyons J."/>
            <person name="Suzuki A."/>
            <person name="Kondo M."/>
            <person name="Ogino H."/>
            <person name="Ochi H."/>
            <person name="Bogdanovic O."/>
            <person name="Lister R."/>
            <person name="Georgiou G."/>
            <person name="Paranjpe S."/>
            <person name="Van Kruijsbergen I."/>
            <person name="Mozaffari S."/>
            <person name="Shu S."/>
            <person name="Schmutz J."/>
            <person name="Jenkins J."/>
            <person name="Grimwood J."/>
            <person name="Carlson J."/>
            <person name="Mitros T."/>
            <person name="Simakov O."/>
            <person name="Heald R."/>
            <person name="Miller K."/>
            <person name="Haudenschild C."/>
            <person name="Kuroki Y."/>
            <person name="Tanaka T."/>
            <person name="Michiue T."/>
            <person name="Watanabe M."/>
            <person name="Kinoshita T."/>
            <person name="Ohta Y."/>
            <person name="Mawaribuchi S."/>
            <person name="Suzuki Y."/>
            <person name="Haramoto Y."/>
            <person name="Yamamoto T."/>
            <person name="Takagi C."/>
            <person name="Kitzman J."/>
            <person name="Shendure J."/>
            <person name="Nakayama T."/>
            <person name="Izutsu Y."/>
            <person name="Robert J."/>
            <person name="Dichmann D."/>
            <person name="Flajnik M."/>
            <person name="Houston D."/>
            <person name="Marcotte E."/>
            <person name="Wallingford J."/>
            <person name="Ito Y."/>
            <person name="Asashima M."/>
            <person name="Ueno N."/>
            <person name="Matsuda Y."/>
            <person name="Jan Veenstra G."/>
            <person name="Fujiyama A."/>
            <person name="Harland R."/>
            <person name="Taira M."/>
            <person name="Rokhsar D.S."/>
        </authorList>
    </citation>
    <scope>NUCLEOTIDE SEQUENCE</scope>
    <source>
        <strain evidence="1">J</strain>
        <tissue evidence="1">Blood</tissue>
    </source>
</reference>
<accession>A0A974BNC4</accession>
<dbReference type="AlphaFoldDB" id="A0A974BNC4"/>
<name>A0A974BNC4_XENLA</name>
<protein>
    <submittedName>
        <fullName evidence="1">Uncharacterized protein</fullName>
    </submittedName>
</protein>
<evidence type="ECO:0000313" key="1">
    <source>
        <dbReference type="EMBL" id="OCT55305.1"/>
    </source>
</evidence>